<name>A0A9N9SGM2_PHACE</name>
<dbReference type="PANTHER" id="PTHR10972:SF141">
    <property type="entry name" value="OXYSTEROL-BINDING PROTEIN"/>
    <property type="match status" value="1"/>
</dbReference>
<reference evidence="5" key="2">
    <citation type="submission" date="2022-10" db="EMBL/GenBank/DDBJ databases">
        <authorList>
            <consortium name="ENA_rothamsted_submissions"/>
            <consortium name="culmorum"/>
            <person name="King R."/>
        </authorList>
    </citation>
    <scope>NUCLEOTIDE SEQUENCE</scope>
</reference>
<proteinExistence type="predicted"/>
<gene>
    <name evidence="5" type="ORF">PHAECO_LOCUS8932</name>
</gene>
<feature type="domain" description="PH" evidence="4">
    <location>
        <begin position="96"/>
        <end position="195"/>
    </location>
</feature>
<keyword evidence="1" id="KW-0813">Transport</keyword>
<dbReference type="SUPFAM" id="SSF50729">
    <property type="entry name" value="PH domain-like"/>
    <property type="match status" value="1"/>
</dbReference>
<dbReference type="GO" id="GO:0032934">
    <property type="term" value="F:sterol binding"/>
    <property type="evidence" value="ECO:0007669"/>
    <property type="project" value="TreeGrafter"/>
</dbReference>
<dbReference type="EMBL" id="OU896711">
    <property type="protein sequence ID" value="CAG9821820.1"/>
    <property type="molecule type" value="Genomic_DNA"/>
</dbReference>
<dbReference type="Gene3D" id="2.30.29.30">
    <property type="entry name" value="Pleckstrin-homology domain (PH domain)/Phosphotyrosine-binding domain (PTB)"/>
    <property type="match status" value="1"/>
</dbReference>
<dbReference type="AlphaFoldDB" id="A0A9N9SGM2"/>
<dbReference type="InterPro" id="IPR000648">
    <property type="entry name" value="Oxysterol-bd"/>
</dbReference>
<evidence type="ECO:0000256" key="2">
    <source>
        <dbReference type="ARBA" id="ARBA00023055"/>
    </source>
</evidence>
<dbReference type="CDD" id="cd13291">
    <property type="entry name" value="PH_ORP10_ORP11"/>
    <property type="match status" value="1"/>
</dbReference>
<dbReference type="GO" id="GO:0005829">
    <property type="term" value="C:cytosol"/>
    <property type="evidence" value="ECO:0007669"/>
    <property type="project" value="TreeGrafter"/>
</dbReference>
<dbReference type="Proteomes" id="UP001153737">
    <property type="component" value="Chromosome 5"/>
</dbReference>
<dbReference type="PANTHER" id="PTHR10972">
    <property type="entry name" value="OXYSTEROL-BINDING PROTEIN-RELATED"/>
    <property type="match status" value="1"/>
</dbReference>
<accession>A0A9N9SGM2</accession>
<dbReference type="PROSITE" id="PS50003">
    <property type="entry name" value="PH_DOMAIN"/>
    <property type="match status" value="1"/>
</dbReference>
<reference evidence="5" key="1">
    <citation type="submission" date="2022-01" db="EMBL/GenBank/DDBJ databases">
        <authorList>
            <person name="King R."/>
        </authorList>
    </citation>
    <scope>NUCLEOTIDE SEQUENCE</scope>
</reference>
<evidence type="ECO:0000259" key="4">
    <source>
        <dbReference type="PROSITE" id="PS50003"/>
    </source>
</evidence>
<keyword evidence="3" id="KW-0446">Lipid-binding</keyword>
<dbReference type="InterPro" id="IPR001849">
    <property type="entry name" value="PH_domain"/>
</dbReference>
<dbReference type="GO" id="GO:0016020">
    <property type="term" value="C:membrane"/>
    <property type="evidence" value="ECO:0007669"/>
    <property type="project" value="TreeGrafter"/>
</dbReference>
<dbReference type="Pfam" id="PF00169">
    <property type="entry name" value="PH"/>
    <property type="match status" value="1"/>
</dbReference>
<dbReference type="GO" id="GO:0006869">
    <property type="term" value="P:lipid transport"/>
    <property type="evidence" value="ECO:0007669"/>
    <property type="project" value="UniProtKB-KW"/>
</dbReference>
<dbReference type="InterPro" id="IPR011993">
    <property type="entry name" value="PH-like_dom_sf"/>
</dbReference>
<protein>
    <recommendedName>
        <fullName evidence="4">PH domain-containing protein</fullName>
    </recommendedName>
</protein>
<sequence length="312" mass="35300">NPQNCFEKTNRCFLCLIVFDSHSNRFDDFILILYLNGYTLIYNHTMCFRSSGGMIPTTVCDKCSAAINAIIYYLRYCTCARVFSMSPSVMDLHTKQRQFSGQLYKYTNVMKGWQYRYFLVDANAGLLHYYLYEGEKPDKTVPRGSVHLAGAVICPSEEDSKTFTVNCASGDMLKLRAADARARQEWVNGLRAVAESHTKAISSTSPPLPPREHLAVLDALSCVRSQLQQTEQADSALCRTIESSGTNFSIDPDMLLLKATSAASLHCLTQCMNILQRNQHTQQSRTGKMYQILSNFPGKKVRKMKFKKWNSL</sequence>
<evidence type="ECO:0000256" key="1">
    <source>
        <dbReference type="ARBA" id="ARBA00022448"/>
    </source>
</evidence>
<evidence type="ECO:0000313" key="6">
    <source>
        <dbReference type="Proteomes" id="UP001153737"/>
    </source>
</evidence>
<evidence type="ECO:0000313" key="5">
    <source>
        <dbReference type="EMBL" id="CAG9821820.1"/>
    </source>
</evidence>
<feature type="non-terminal residue" evidence="5">
    <location>
        <position position="312"/>
    </location>
</feature>
<keyword evidence="6" id="KW-1185">Reference proteome</keyword>
<organism evidence="5 6">
    <name type="scientific">Phaedon cochleariae</name>
    <name type="common">Mustard beetle</name>
    <dbReference type="NCBI Taxonomy" id="80249"/>
    <lineage>
        <taxon>Eukaryota</taxon>
        <taxon>Metazoa</taxon>
        <taxon>Ecdysozoa</taxon>
        <taxon>Arthropoda</taxon>
        <taxon>Hexapoda</taxon>
        <taxon>Insecta</taxon>
        <taxon>Pterygota</taxon>
        <taxon>Neoptera</taxon>
        <taxon>Endopterygota</taxon>
        <taxon>Coleoptera</taxon>
        <taxon>Polyphaga</taxon>
        <taxon>Cucujiformia</taxon>
        <taxon>Chrysomeloidea</taxon>
        <taxon>Chrysomelidae</taxon>
        <taxon>Chrysomelinae</taxon>
        <taxon>Chrysomelini</taxon>
        <taxon>Phaedon</taxon>
    </lineage>
</organism>
<dbReference type="OrthoDB" id="48057at2759"/>
<dbReference type="SMART" id="SM00233">
    <property type="entry name" value="PH"/>
    <property type="match status" value="1"/>
</dbReference>
<evidence type="ECO:0000256" key="3">
    <source>
        <dbReference type="ARBA" id="ARBA00023121"/>
    </source>
</evidence>
<keyword evidence="2" id="KW-0445">Lipid transport</keyword>